<dbReference type="OrthoDB" id="9803035at2"/>
<evidence type="ECO:0000313" key="11">
    <source>
        <dbReference type="Proteomes" id="UP000287872"/>
    </source>
</evidence>
<dbReference type="GO" id="GO:0003841">
    <property type="term" value="F:1-acylglycerol-3-phosphate O-acyltransferase activity"/>
    <property type="evidence" value="ECO:0007669"/>
    <property type="project" value="UniProtKB-UniRule"/>
</dbReference>
<comment type="catalytic activity">
    <reaction evidence="7">
        <text>a 1-acyl-sn-glycero-3-phosphate + an acyl-CoA = a 1,2-diacyl-sn-glycero-3-phosphate + CoA</text>
        <dbReference type="Rhea" id="RHEA:19709"/>
        <dbReference type="ChEBI" id="CHEBI:57287"/>
        <dbReference type="ChEBI" id="CHEBI:57970"/>
        <dbReference type="ChEBI" id="CHEBI:58342"/>
        <dbReference type="ChEBI" id="CHEBI:58608"/>
        <dbReference type="EC" id="2.3.1.51"/>
    </reaction>
</comment>
<name>A0A401UNK3_9CLOT</name>
<comment type="domain">
    <text evidence="7">The HXXXXD motif is essential for acyltransferase activity and may constitute the binding site for the phosphate moiety of the glycerol-3-phosphate.</text>
</comment>
<evidence type="ECO:0000256" key="1">
    <source>
        <dbReference type="ARBA" id="ARBA00005189"/>
    </source>
</evidence>
<keyword evidence="8" id="KW-0472">Membrane</keyword>
<keyword evidence="8" id="KW-1133">Transmembrane helix</keyword>
<keyword evidence="3 7" id="KW-0444">Lipid biosynthesis</keyword>
<evidence type="ECO:0000256" key="4">
    <source>
        <dbReference type="ARBA" id="ARBA00022679"/>
    </source>
</evidence>
<dbReference type="NCBIfam" id="TIGR00530">
    <property type="entry name" value="AGP_acyltrn"/>
    <property type="match status" value="1"/>
</dbReference>
<evidence type="ECO:0000256" key="6">
    <source>
        <dbReference type="ARBA" id="ARBA00023315"/>
    </source>
</evidence>
<dbReference type="PANTHER" id="PTHR10434:SF64">
    <property type="entry name" value="1-ACYL-SN-GLYCEROL-3-PHOSPHATE ACYLTRANSFERASE-RELATED"/>
    <property type="match status" value="1"/>
</dbReference>
<evidence type="ECO:0000259" key="9">
    <source>
        <dbReference type="SMART" id="SM00563"/>
    </source>
</evidence>
<proteinExistence type="inferred from homology"/>
<dbReference type="InterPro" id="IPR004552">
    <property type="entry name" value="AGP_acyltrans"/>
</dbReference>
<organism evidence="10 11">
    <name type="scientific">Clostridium tagluense</name>
    <dbReference type="NCBI Taxonomy" id="360422"/>
    <lineage>
        <taxon>Bacteria</taxon>
        <taxon>Bacillati</taxon>
        <taxon>Bacillota</taxon>
        <taxon>Clostridia</taxon>
        <taxon>Eubacteriales</taxon>
        <taxon>Clostridiaceae</taxon>
        <taxon>Clostridium</taxon>
    </lineage>
</organism>
<feature type="transmembrane region" description="Helical" evidence="8">
    <location>
        <begin position="6"/>
        <end position="24"/>
    </location>
</feature>
<evidence type="ECO:0000256" key="8">
    <source>
        <dbReference type="SAM" id="Phobius"/>
    </source>
</evidence>
<dbReference type="GO" id="GO:0006654">
    <property type="term" value="P:phosphatidic acid biosynthetic process"/>
    <property type="evidence" value="ECO:0007669"/>
    <property type="project" value="TreeGrafter"/>
</dbReference>
<evidence type="ECO:0000313" key="10">
    <source>
        <dbReference type="EMBL" id="GCD11123.1"/>
    </source>
</evidence>
<keyword evidence="7" id="KW-1208">Phospholipid metabolism</keyword>
<evidence type="ECO:0000256" key="7">
    <source>
        <dbReference type="RuleBase" id="RU361267"/>
    </source>
</evidence>
<dbReference type="PANTHER" id="PTHR10434">
    <property type="entry name" value="1-ACYL-SN-GLYCEROL-3-PHOSPHATE ACYLTRANSFERASE"/>
    <property type="match status" value="1"/>
</dbReference>
<gene>
    <name evidence="10" type="ORF">Ctaglu_27460</name>
</gene>
<comment type="similarity">
    <text evidence="2 7">Belongs to the 1-acyl-sn-glycerol-3-phosphate acyltransferase family.</text>
</comment>
<dbReference type="SUPFAM" id="SSF69593">
    <property type="entry name" value="Glycerol-3-phosphate (1)-acyltransferase"/>
    <property type="match status" value="1"/>
</dbReference>
<comment type="pathway">
    <text evidence="1">Lipid metabolism.</text>
</comment>
<keyword evidence="7" id="KW-0594">Phospholipid biosynthesis</keyword>
<dbReference type="Proteomes" id="UP000287872">
    <property type="component" value="Unassembled WGS sequence"/>
</dbReference>
<comment type="caution">
    <text evidence="10">The sequence shown here is derived from an EMBL/GenBank/DDBJ whole genome shotgun (WGS) entry which is preliminary data.</text>
</comment>
<keyword evidence="5 7" id="KW-0443">Lipid metabolism</keyword>
<sequence>MIKLLWYLYFSIYLCISSLSLIKIKYIQKKSPNDAEILAYKALQNIAKFVLRVTKTSMKVSGTENIPVENCVFIANHQAIFDGFALLAHINKPFGFVAKKEIKKIPLVSSWLKAIGSIYINRQSPRESIKTIQEGVEKINQGYSMMIFPEGTRSLKSKMNSFKKGSMKLATKSRACIVPITIDGTYNVLEVGRKVMGNKISMVIHKPIYLNSLSKEEQQNLGEYVQNIIEEELNNICKLKKSKI</sequence>
<dbReference type="AlphaFoldDB" id="A0A401UNK3"/>
<dbReference type="EC" id="2.3.1.51" evidence="7"/>
<keyword evidence="11" id="KW-1185">Reference proteome</keyword>
<keyword evidence="8" id="KW-0812">Transmembrane</keyword>
<evidence type="ECO:0000256" key="3">
    <source>
        <dbReference type="ARBA" id="ARBA00022516"/>
    </source>
</evidence>
<dbReference type="GO" id="GO:0016020">
    <property type="term" value="C:membrane"/>
    <property type="evidence" value="ECO:0007669"/>
    <property type="project" value="InterPro"/>
</dbReference>
<keyword evidence="4 7" id="KW-0808">Transferase</keyword>
<feature type="domain" description="Phospholipid/glycerol acyltransferase" evidence="9">
    <location>
        <begin position="71"/>
        <end position="185"/>
    </location>
</feature>
<dbReference type="CDD" id="cd07989">
    <property type="entry name" value="LPLAT_AGPAT-like"/>
    <property type="match status" value="1"/>
</dbReference>
<protein>
    <recommendedName>
        <fullName evidence="7">1-acyl-sn-glycerol-3-phosphate acyltransferase</fullName>
        <ecNumber evidence="7">2.3.1.51</ecNumber>
    </recommendedName>
</protein>
<dbReference type="EMBL" id="BHYK01000015">
    <property type="protein sequence ID" value="GCD11123.1"/>
    <property type="molecule type" value="Genomic_DNA"/>
</dbReference>
<dbReference type="InterPro" id="IPR002123">
    <property type="entry name" value="Plipid/glycerol_acylTrfase"/>
</dbReference>
<evidence type="ECO:0000256" key="5">
    <source>
        <dbReference type="ARBA" id="ARBA00023098"/>
    </source>
</evidence>
<dbReference type="SMART" id="SM00563">
    <property type="entry name" value="PlsC"/>
    <property type="match status" value="1"/>
</dbReference>
<evidence type="ECO:0000256" key="2">
    <source>
        <dbReference type="ARBA" id="ARBA00008655"/>
    </source>
</evidence>
<reference evidence="10 11" key="1">
    <citation type="submission" date="2018-11" db="EMBL/GenBank/DDBJ databases">
        <title>Genome sequencing and assembly of Clostridium tagluense strain A121.</title>
        <authorList>
            <person name="Murakami T."/>
            <person name="Segawa T."/>
            <person name="Shcherbakova V.A."/>
            <person name="Mori H."/>
            <person name="Yoshimura Y."/>
        </authorList>
    </citation>
    <scope>NUCLEOTIDE SEQUENCE [LARGE SCALE GENOMIC DNA]</scope>
    <source>
        <strain evidence="10 11">A121</strain>
    </source>
</reference>
<dbReference type="RefSeq" id="WP_125002638.1">
    <property type="nucleotide sequence ID" value="NZ_BHYK01000015.1"/>
</dbReference>
<accession>A0A401UNK3</accession>
<keyword evidence="6 7" id="KW-0012">Acyltransferase</keyword>
<dbReference type="Pfam" id="PF01553">
    <property type="entry name" value="Acyltransferase"/>
    <property type="match status" value="1"/>
</dbReference>